<keyword evidence="5" id="KW-1185">Reference proteome</keyword>
<evidence type="ECO:0000313" key="5">
    <source>
        <dbReference type="Proteomes" id="UP001162881"/>
    </source>
</evidence>
<protein>
    <submittedName>
        <fullName evidence="4">ATPase</fullName>
    </submittedName>
</protein>
<organism evidence="4 5">
    <name type="scientific">Novosphingobium organovorum</name>
    <dbReference type="NCBI Taxonomy" id="2930092"/>
    <lineage>
        <taxon>Bacteria</taxon>
        <taxon>Pseudomonadati</taxon>
        <taxon>Pseudomonadota</taxon>
        <taxon>Alphaproteobacteria</taxon>
        <taxon>Sphingomonadales</taxon>
        <taxon>Sphingomonadaceae</taxon>
        <taxon>Novosphingobium</taxon>
    </lineage>
</organism>
<gene>
    <name evidence="4" type="ORF">MTR62_00170</name>
</gene>
<evidence type="ECO:0000256" key="1">
    <source>
        <dbReference type="SAM" id="Coils"/>
    </source>
</evidence>
<feature type="coiled-coil region" evidence="1">
    <location>
        <begin position="789"/>
        <end position="816"/>
    </location>
</feature>
<keyword evidence="3" id="KW-0812">Transmembrane</keyword>
<evidence type="ECO:0000256" key="3">
    <source>
        <dbReference type="SAM" id="Phobius"/>
    </source>
</evidence>
<keyword evidence="3" id="KW-1133">Transmembrane helix</keyword>
<accession>A0ABT0B7T5</accession>
<sequence>MSGDSRIISFGTGNTDAAAPNAQSFDQGFDQGPNQATDGARLRDALGDEAAASEDLAATPDNWDMAWVASDARGEADWPADTAPSPVRALVAPLLAGTFALGWSALFLAARWPSLRSGVTLAEVPALVTQWCVPVLLIGLVWLLVLRHSAREGRRFGDVARTLSVESDLLERRLASVNRELSLAREFVAAQARDLETLGRLASERLSTNAGRLEELIRDNGARVETISTVSSAALENMEKLRGQLPVIASSAKDVTNNIGNAGRTAHSQLEDLIAGFNRLNEFGLASERQVSTLRTAIDAALSQFAGQCEDLDVIARQRFAALTEQSAQFRTELERHEIEALASIQTRASALKDEIALTREQLDENEAGSLTSLRARLSGLREECDVVGRSFGAAQERARHDLQHTLETLVAQHSAARETISADHDSALARLTERLGVLSAATNETEARLTAAQENVVAALRERLASLAQHAQGTEDAFKARDERFRAEVQARQDRQLEQERHAIARVNQMLAELDGTLAERLERHRHQADALTERARAVTGELEQSEARLRSIAVQSSDTETRLLASVAALGDSLAASRASLASADGDVAKLTEDSLRLLDLLRASAQQAHGTLPEAMAVSEERLTRLESGIASVRALLDQAAQSGQALSGSLDGSATTLSALNRELEAAQIGITTRGEEHTGLLADLTATLDTIQHALIGNTERARGELRDAVNALHATLAEAIAAIETEAPARIENVTHALGDASGKAIDKAMRTTVAEISGQLEQAVAHASGVSREATLQLGEQIERVNDLVGNLERRVAEAREQATETVNNDFARRAALITESLNSNAIDIAASLSSEISDTAWAAYLRGDRGIFTRRAVTLIDNSEARAIQQTYERDDVFREHVSRYIHDFESLLRQVLSTRDGNAMGVTLLSSDMGKLYVALAQGIERLRS</sequence>
<feature type="transmembrane region" description="Helical" evidence="3">
    <location>
        <begin position="124"/>
        <end position="146"/>
    </location>
</feature>
<dbReference type="Proteomes" id="UP001162881">
    <property type="component" value="Unassembled WGS sequence"/>
</dbReference>
<evidence type="ECO:0000313" key="4">
    <source>
        <dbReference type="EMBL" id="MCJ2181130.1"/>
    </source>
</evidence>
<comment type="caution">
    <text evidence="4">The sequence shown here is derived from an EMBL/GenBank/DDBJ whole genome shotgun (WGS) entry which is preliminary data.</text>
</comment>
<dbReference type="EMBL" id="JALHLF010000001">
    <property type="protein sequence ID" value="MCJ2181130.1"/>
    <property type="molecule type" value="Genomic_DNA"/>
</dbReference>
<keyword evidence="3" id="KW-0472">Membrane</keyword>
<feature type="compositionally biased region" description="Polar residues" evidence="2">
    <location>
        <begin position="11"/>
        <end position="37"/>
    </location>
</feature>
<proteinExistence type="predicted"/>
<name>A0ABT0B7T5_9SPHN</name>
<evidence type="ECO:0000256" key="2">
    <source>
        <dbReference type="SAM" id="MobiDB-lite"/>
    </source>
</evidence>
<reference evidence="4" key="1">
    <citation type="submission" date="2022-03" db="EMBL/GenBank/DDBJ databases">
        <title>Identification of a novel bacterium isolated from mangrove sediments.</title>
        <authorList>
            <person name="Pan X."/>
        </authorList>
    </citation>
    <scope>NUCLEOTIDE SEQUENCE</scope>
    <source>
        <strain evidence="4">B1949</strain>
    </source>
</reference>
<feature type="transmembrane region" description="Helical" evidence="3">
    <location>
        <begin position="90"/>
        <end position="112"/>
    </location>
</feature>
<feature type="coiled-coil region" evidence="1">
    <location>
        <begin position="523"/>
        <end position="550"/>
    </location>
</feature>
<feature type="region of interest" description="Disordered" evidence="2">
    <location>
        <begin position="11"/>
        <end position="42"/>
    </location>
</feature>
<dbReference type="RefSeq" id="WP_244016146.1">
    <property type="nucleotide sequence ID" value="NZ_JALHLF010000001.1"/>
</dbReference>
<feature type="coiled-coil region" evidence="1">
    <location>
        <begin position="320"/>
        <end position="362"/>
    </location>
</feature>
<keyword evidence="1" id="KW-0175">Coiled coil</keyword>